<dbReference type="AlphaFoldDB" id="A0A937XJ88"/>
<dbReference type="EMBL" id="VGIR01000124">
    <property type="protein sequence ID" value="MBM3332723.1"/>
    <property type="molecule type" value="Genomic_DNA"/>
</dbReference>
<keyword evidence="2" id="KW-1133">Transmembrane helix</keyword>
<evidence type="ECO:0000256" key="2">
    <source>
        <dbReference type="SAM" id="Phobius"/>
    </source>
</evidence>
<dbReference type="Proteomes" id="UP000779900">
    <property type="component" value="Unassembled WGS sequence"/>
</dbReference>
<reference evidence="3" key="1">
    <citation type="submission" date="2019-03" db="EMBL/GenBank/DDBJ databases">
        <title>Lake Tanganyika Metagenome-Assembled Genomes (MAGs).</title>
        <authorList>
            <person name="Tran P."/>
        </authorList>
    </citation>
    <scope>NUCLEOTIDE SEQUENCE</scope>
    <source>
        <strain evidence="3">K_DeepCast_150m_m2_040</strain>
    </source>
</reference>
<comment type="caution">
    <text evidence="3">The sequence shown here is derived from an EMBL/GenBank/DDBJ whole genome shotgun (WGS) entry which is preliminary data.</text>
</comment>
<sequence>MTRKSVDEGPFDLLEKRFVFLVSRVFFWVLCGAAAVALVAAIVVLLVNLVPAVKQKVEAPSKPAEISLSQADVEQVLAPQPSSKPDSRAGRAEPPASPSRPAETSKLAVPKDTLDPTLKAKIDTLRALFPSDKYAWESVYGSRPAETDFWGRVTSRETYLAKRGLEYTLGRVLSLYEGTAARVKVVEEATAVMSKFDLDRRGAAFDAWATLRRERETARQRELRVLEARYSADRRSAEARFAEEQNKKARGVKDALRYVGAAFAGIALVGLFLCFLAIERNTRMLKAMMEKNHLA</sequence>
<keyword evidence="2" id="KW-0472">Membrane</keyword>
<organism evidence="3 4">
    <name type="scientific">candidate division WOR-3 bacterium</name>
    <dbReference type="NCBI Taxonomy" id="2052148"/>
    <lineage>
        <taxon>Bacteria</taxon>
        <taxon>Bacteria division WOR-3</taxon>
    </lineage>
</organism>
<gene>
    <name evidence="3" type="ORF">FJY68_12905</name>
</gene>
<evidence type="ECO:0000256" key="1">
    <source>
        <dbReference type="SAM" id="MobiDB-lite"/>
    </source>
</evidence>
<name>A0A937XJ88_UNCW3</name>
<keyword evidence="2" id="KW-0812">Transmembrane</keyword>
<proteinExistence type="predicted"/>
<feature type="transmembrane region" description="Helical" evidence="2">
    <location>
        <begin position="25"/>
        <end position="47"/>
    </location>
</feature>
<evidence type="ECO:0000313" key="3">
    <source>
        <dbReference type="EMBL" id="MBM3332723.1"/>
    </source>
</evidence>
<evidence type="ECO:0000313" key="4">
    <source>
        <dbReference type="Proteomes" id="UP000779900"/>
    </source>
</evidence>
<protein>
    <submittedName>
        <fullName evidence="3">Uncharacterized protein</fullName>
    </submittedName>
</protein>
<feature type="transmembrane region" description="Helical" evidence="2">
    <location>
        <begin position="255"/>
        <end position="278"/>
    </location>
</feature>
<accession>A0A937XJ88</accession>
<feature type="region of interest" description="Disordered" evidence="1">
    <location>
        <begin position="77"/>
        <end position="110"/>
    </location>
</feature>